<name>A0A6I4IF84_9SPHI</name>
<dbReference type="Gene3D" id="1.50.10.10">
    <property type="match status" value="1"/>
</dbReference>
<gene>
    <name evidence="3" type="ORF">GO816_12850</name>
</gene>
<dbReference type="Proteomes" id="UP000434850">
    <property type="component" value="Unassembled WGS sequence"/>
</dbReference>
<dbReference type="Pfam" id="PF17389">
    <property type="entry name" value="Bac_rhamnosid6H"/>
    <property type="match status" value="1"/>
</dbReference>
<dbReference type="GO" id="GO:0005975">
    <property type="term" value="P:carbohydrate metabolic process"/>
    <property type="evidence" value="ECO:0007669"/>
    <property type="project" value="InterPro"/>
</dbReference>
<evidence type="ECO:0000256" key="1">
    <source>
        <dbReference type="SAM" id="SignalP"/>
    </source>
</evidence>
<organism evidence="3 4">
    <name type="scientific">Mucilaginibacter aquatilis</name>
    <dbReference type="NCBI Taxonomy" id="1517760"/>
    <lineage>
        <taxon>Bacteria</taxon>
        <taxon>Pseudomonadati</taxon>
        <taxon>Bacteroidota</taxon>
        <taxon>Sphingobacteriia</taxon>
        <taxon>Sphingobacteriales</taxon>
        <taxon>Sphingobacteriaceae</taxon>
        <taxon>Mucilaginibacter</taxon>
    </lineage>
</organism>
<dbReference type="Pfam" id="PF14614">
    <property type="entry name" value="DUF4450"/>
    <property type="match status" value="1"/>
</dbReference>
<proteinExistence type="predicted"/>
<accession>A0A6I4IF84</accession>
<dbReference type="InterPro" id="IPR012341">
    <property type="entry name" value="6hp_glycosidase-like_sf"/>
</dbReference>
<reference evidence="3 4" key="1">
    <citation type="submission" date="2019-12" db="EMBL/GenBank/DDBJ databases">
        <title>Mucilaginibacter sp. HME9299 genome sequencing and assembly.</title>
        <authorList>
            <person name="Kang H."/>
            <person name="Kim H."/>
            <person name="Joh K."/>
        </authorList>
    </citation>
    <scope>NUCLEOTIDE SEQUENCE [LARGE SCALE GENOMIC DNA]</scope>
    <source>
        <strain evidence="3 4">HME9299</strain>
    </source>
</reference>
<feature type="chain" id="PRO_5026065722" evidence="1">
    <location>
        <begin position="29"/>
        <end position="1227"/>
    </location>
</feature>
<protein>
    <submittedName>
        <fullName evidence="3">DUF4450 domain-containing protein</fullName>
    </submittedName>
</protein>
<evidence type="ECO:0000313" key="3">
    <source>
        <dbReference type="EMBL" id="MVN92019.1"/>
    </source>
</evidence>
<feature type="signal peptide" evidence="1">
    <location>
        <begin position="1"/>
        <end position="28"/>
    </location>
</feature>
<dbReference type="InterPro" id="IPR028028">
    <property type="entry name" value="DUF4450"/>
</dbReference>
<keyword evidence="4" id="KW-1185">Reference proteome</keyword>
<dbReference type="SUPFAM" id="SSF48208">
    <property type="entry name" value="Six-hairpin glycosidases"/>
    <property type="match status" value="1"/>
</dbReference>
<evidence type="ECO:0000313" key="4">
    <source>
        <dbReference type="Proteomes" id="UP000434850"/>
    </source>
</evidence>
<dbReference type="AlphaFoldDB" id="A0A6I4IF84"/>
<dbReference type="InterPro" id="IPR035396">
    <property type="entry name" value="Bac_rhamnosid6H"/>
</dbReference>
<dbReference type="InterPro" id="IPR008928">
    <property type="entry name" value="6-hairpin_glycosidase_sf"/>
</dbReference>
<comment type="caution">
    <text evidence="3">The sequence shown here is derived from an EMBL/GenBank/DDBJ whole genome shotgun (WGS) entry which is preliminary data.</text>
</comment>
<feature type="domain" description="Alpha-L-rhamnosidase six-hairpin glycosidase" evidence="2">
    <location>
        <begin position="448"/>
        <end position="555"/>
    </location>
</feature>
<sequence>MFKKQLQQTLALMLATGSLICQFTQAKAQTSAKPWHNIERTVRYQPSGQDFVIKNGTRRFNRAIYGTNTAFRVEAGDLPEFALYLPGMGGNLKLGLIKGTQSKWLINAQNIEARYRPGSMLYTIHDPMLGTGTINIQVLAGADSETLIVKADVKNASDVQLLWAYGGATGKKFSRDGDIGADPESSFYLKPEYCANNRYQLKTGSFVLDFTVTTEATWYLNEQSPAKENKAEVSKNTITGVYPASVAVKQADADKQVTPLDLYNSTATGRPLVCGLIKDTAKPLYWMIGRGSIDKPYALLAAETDKAEAARKKLTSRVQLNTPDPYINTLGGALAVAADAIWEAPSYMHGAVAWRMRLPAWRGAYVADPLGWHDRASQHFSSYALSQITSPESGPVIADTALQLARQQEKLGNSMFSSGYIARNPGGDIRPHHYDMNLVFIDQMLTHFYWTGDIASVKKLWPTIKRHLVWEKRNYDHDGDGLYDAYCCIWASDALQYSGGGVTHSSAYNYRTNLVAAQLAQIVGDDATPYKQEAEKIKTAIAKNLWMPGKGTYAEFKDLLGNKLLHTSPGLWTIYHAIDEGVPDAMQAYQSLRYVDTEIPHIPIIAKGLTGNNYLLATTNWLPYTWSLNNVAMAENMHTTLAYWQGGRAEEAYELWKSTLLESMYLGASPGNFQQLSFYDAIRGELYRDFGDPVGISARTLVEGLFGIKPDMLNNRLTIKPGLPADWAYASLKVPDISIDFKRTGNLDSYIIASSMPKNVPLNFELNARSAQVKQVTVNGKPVKWICQSSAVGSPVIQIAAGVQKHYTIKVVWGTGAIATATPELNGVAGQSYSQSFGKATVIKVADPQGILGTQSFKANQLNYTLKPSVGNHTAFIQLKQGALTWWQPLNVVIQPQPVEIKFEVEQPADQLKFAVVNHAVKGTIQIQVNPETKSAYTQTVQVDGKSQSAEITVPAQHLIVGSNHVRLQYGGKVIDTAIINWRVNTNQPMQPVDMSAKFNDEVTHIFTNQYLSPRPQSVTLQLPTQGIGNWCYPLTKANIDDSGLRKAAGSKNLLQLSQHISFATPGNEGKNIAFTSQWDNYPRSINVSLNGSASHAYLLMAGSTNPMQTRLVNGTITITYEDGTKQSLELKNPENWWPIEQDYDNDGFAFNPGAAKPLRVYLKTGTAALDFKDFTTIKGFSNKGIDGGAATVLDMWLDPAKKLKSLDLNTVANDVVIGLMGVSLVR</sequence>
<dbReference type="CDD" id="cd11747">
    <property type="entry name" value="GH94N_like_1"/>
    <property type="match status" value="1"/>
</dbReference>
<dbReference type="EMBL" id="WQLA01000005">
    <property type="protein sequence ID" value="MVN92019.1"/>
    <property type="molecule type" value="Genomic_DNA"/>
</dbReference>
<keyword evidence="1" id="KW-0732">Signal</keyword>
<evidence type="ECO:0000259" key="2">
    <source>
        <dbReference type="Pfam" id="PF17389"/>
    </source>
</evidence>